<dbReference type="InParanoid" id="A0A0P0V1H1"/>
<organism evidence="2 3">
    <name type="scientific">Oryza sativa subsp. japonica</name>
    <name type="common">Rice</name>
    <dbReference type="NCBI Taxonomy" id="39947"/>
    <lineage>
        <taxon>Eukaryota</taxon>
        <taxon>Viridiplantae</taxon>
        <taxon>Streptophyta</taxon>
        <taxon>Embryophyta</taxon>
        <taxon>Tracheophyta</taxon>
        <taxon>Spermatophyta</taxon>
        <taxon>Magnoliopsida</taxon>
        <taxon>Liliopsida</taxon>
        <taxon>Poales</taxon>
        <taxon>Poaceae</taxon>
        <taxon>BOP clade</taxon>
        <taxon>Oryzoideae</taxon>
        <taxon>Oryzeae</taxon>
        <taxon>Oryzinae</taxon>
        <taxon>Oryza</taxon>
        <taxon>Oryza sativa</taxon>
    </lineage>
</organism>
<feature type="region of interest" description="Disordered" evidence="1">
    <location>
        <begin position="1"/>
        <end position="74"/>
    </location>
</feature>
<sequence length="162" mass="16936">RCSPPPPPHALLSLSGDGASPSGLPLPSPLRAPTPLPGLPPFLPPLARPQIGGSGGWGRPSLPQPPSSPSPLGATAVGAEPLLHLFFYLFHADKKSGKILTITKVVVRDGDENLEISLNRTQTQVTEPNLLLFFYGGGWNTLSAGIPLPSVEQQQTVIACDS</sequence>
<reference evidence="2 3" key="3">
    <citation type="journal article" date="2013" name="Rice">
        <title>Improvement of the Oryza sativa Nipponbare reference genome using next generation sequence and optical map data.</title>
        <authorList>
            <person name="Kawahara Y."/>
            <person name="de la Bastide M."/>
            <person name="Hamilton J.P."/>
            <person name="Kanamori H."/>
            <person name="McCombie W.R."/>
            <person name="Ouyang S."/>
            <person name="Schwartz D.C."/>
            <person name="Tanaka T."/>
            <person name="Wu J."/>
            <person name="Zhou S."/>
            <person name="Childs K.L."/>
            <person name="Davidson R.M."/>
            <person name="Lin H."/>
            <person name="Quesada-Ocampo L."/>
            <person name="Vaillancourt B."/>
            <person name="Sakai H."/>
            <person name="Lee S.S."/>
            <person name="Kim J."/>
            <person name="Numa H."/>
            <person name="Itoh T."/>
            <person name="Buell C.R."/>
            <person name="Matsumoto T."/>
        </authorList>
    </citation>
    <scope>NUCLEOTIDE SEQUENCE [LARGE SCALE GENOMIC DNA]</scope>
    <source>
        <strain evidence="3">cv. Nipponbare</strain>
    </source>
</reference>
<evidence type="ECO:0000313" key="3">
    <source>
        <dbReference type="Proteomes" id="UP000059680"/>
    </source>
</evidence>
<feature type="non-terminal residue" evidence="2">
    <location>
        <position position="1"/>
    </location>
</feature>
<feature type="compositionally biased region" description="Pro residues" evidence="1">
    <location>
        <begin position="24"/>
        <end position="47"/>
    </location>
</feature>
<gene>
    <name evidence="2" type="ordered locus">Os01g0278050</name>
    <name evidence="2" type="ORF">OSNPB_010278050</name>
</gene>
<protein>
    <submittedName>
        <fullName evidence="2">Os01g0278050 protein</fullName>
    </submittedName>
</protein>
<evidence type="ECO:0000256" key="1">
    <source>
        <dbReference type="SAM" id="MobiDB-lite"/>
    </source>
</evidence>
<dbReference type="AlphaFoldDB" id="A0A0P0V1H1"/>
<dbReference type="PaxDb" id="39947-A0A0P0V1H1"/>
<feature type="compositionally biased region" description="Low complexity" evidence="1">
    <location>
        <begin position="10"/>
        <end position="23"/>
    </location>
</feature>
<reference evidence="3" key="1">
    <citation type="journal article" date="2005" name="Nature">
        <title>The map-based sequence of the rice genome.</title>
        <authorList>
            <consortium name="International rice genome sequencing project (IRGSP)"/>
            <person name="Matsumoto T."/>
            <person name="Wu J."/>
            <person name="Kanamori H."/>
            <person name="Katayose Y."/>
            <person name="Fujisawa M."/>
            <person name="Namiki N."/>
            <person name="Mizuno H."/>
            <person name="Yamamoto K."/>
            <person name="Antonio B.A."/>
            <person name="Baba T."/>
            <person name="Sakata K."/>
            <person name="Nagamura Y."/>
            <person name="Aoki H."/>
            <person name="Arikawa K."/>
            <person name="Arita K."/>
            <person name="Bito T."/>
            <person name="Chiden Y."/>
            <person name="Fujitsuka N."/>
            <person name="Fukunaka R."/>
            <person name="Hamada M."/>
            <person name="Harada C."/>
            <person name="Hayashi A."/>
            <person name="Hijishita S."/>
            <person name="Honda M."/>
            <person name="Hosokawa S."/>
            <person name="Ichikawa Y."/>
            <person name="Idonuma A."/>
            <person name="Iijima M."/>
            <person name="Ikeda M."/>
            <person name="Ikeno M."/>
            <person name="Ito K."/>
            <person name="Ito S."/>
            <person name="Ito T."/>
            <person name="Ito Y."/>
            <person name="Ito Y."/>
            <person name="Iwabuchi A."/>
            <person name="Kamiya K."/>
            <person name="Karasawa W."/>
            <person name="Kurita K."/>
            <person name="Katagiri S."/>
            <person name="Kikuta A."/>
            <person name="Kobayashi H."/>
            <person name="Kobayashi N."/>
            <person name="Machita K."/>
            <person name="Maehara T."/>
            <person name="Masukawa M."/>
            <person name="Mizubayashi T."/>
            <person name="Mukai Y."/>
            <person name="Nagasaki H."/>
            <person name="Nagata Y."/>
            <person name="Naito S."/>
            <person name="Nakashima M."/>
            <person name="Nakama Y."/>
            <person name="Nakamichi Y."/>
            <person name="Nakamura M."/>
            <person name="Meguro A."/>
            <person name="Negishi M."/>
            <person name="Ohta I."/>
            <person name="Ohta T."/>
            <person name="Okamoto M."/>
            <person name="Ono N."/>
            <person name="Saji S."/>
            <person name="Sakaguchi M."/>
            <person name="Sakai K."/>
            <person name="Shibata M."/>
            <person name="Shimokawa T."/>
            <person name="Song J."/>
            <person name="Takazaki Y."/>
            <person name="Terasawa K."/>
            <person name="Tsugane M."/>
            <person name="Tsuji K."/>
            <person name="Ueda S."/>
            <person name="Waki K."/>
            <person name="Yamagata H."/>
            <person name="Yamamoto M."/>
            <person name="Yamamoto S."/>
            <person name="Yamane H."/>
            <person name="Yoshiki S."/>
            <person name="Yoshihara R."/>
            <person name="Yukawa K."/>
            <person name="Zhong H."/>
            <person name="Yano M."/>
            <person name="Yuan Q."/>
            <person name="Ouyang S."/>
            <person name="Liu J."/>
            <person name="Jones K.M."/>
            <person name="Gansberger K."/>
            <person name="Moffat K."/>
            <person name="Hill J."/>
            <person name="Bera J."/>
            <person name="Fadrosh D."/>
            <person name="Jin S."/>
            <person name="Johri S."/>
            <person name="Kim M."/>
            <person name="Overton L."/>
            <person name="Reardon M."/>
            <person name="Tsitrin T."/>
            <person name="Vuong H."/>
            <person name="Weaver B."/>
            <person name="Ciecko A."/>
            <person name="Tallon L."/>
            <person name="Jackson J."/>
            <person name="Pai G."/>
            <person name="Aken S.V."/>
            <person name="Utterback T."/>
            <person name="Reidmuller S."/>
            <person name="Feldblyum T."/>
            <person name="Hsiao J."/>
            <person name="Zismann V."/>
            <person name="Iobst S."/>
            <person name="de Vazeille A.R."/>
            <person name="Buell C.R."/>
            <person name="Ying K."/>
            <person name="Li Y."/>
            <person name="Lu T."/>
            <person name="Huang Y."/>
            <person name="Zhao Q."/>
            <person name="Feng Q."/>
            <person name="Zhang L."/>
            <person name="Zhu J."/>
            <person name="Weng Q."/>
            <person name="Mu J."/>
            <person name="Lu Y."/>
            <person name="Fan D."/>
            <person name="Liu Y."/>
            <person name="Guan J."/>
            <person name="Zhang Y."/>
            <person name="Yu S."/>
            <person name="Liu X."/>
            <person name="Zhang Y."/>
            <person name="Hong G."/>
            <person name="Han B."/>
            <person name="Choisne N."/>
            <person name="Demange N."/>
            <person name="Orjeda G."/>
            <person name="Samain S."/>
            <person name="Cattolico L."/>
            <person name="Pelletier E."/>
            <person name="Couloux A."/>
            <person name="Segurens B."/>
            <person name="Wincker P."/>
            <person name="D'Hont A."/>
            <person name="Scarpelli C."/>
            <person name="Weissenbach J."/>
            <person name="Salanoubat M."/>
            <person name="Quetier F."/>
            <person name="Yu Y."/>
            <person name="Kim H.R."/>
            <person name="Rambo T."/>
            <person name="Currie J."/>
            <person name="Collura K."/>
            <person name="Luo M."/>
            <person name="Yang T."/>
            <person name="Ammiraju J.S.S."/>
            <person name="Engler F."/>
            <person name="Soderlund C."/>
            <person name="Wing R.A."/>
            <person name="Palmer L.E."/>
            <person name="de la Bastide M."/>
            <person name="Spiegel L."/>
            <person name="Nascimento L."/>
            <person name="Zutavern T."/>
            <person name="O'Shaughnessy A."/>
            <person name="Dike S."/>
            <person name="Dedhia N."/>
            <person name="Preston R."/>
            <person name="Balija V."/>
            <person name="McCombie W.R."/>
            <person name="Chow T."/>
            <person name="Chen H."/>
            <person name="Chung M."/>
            <person name="Chen C."/>
            <person name="Shaw J."/>
            <person name="Wu H."/>
            <person name="Hsiao K."/>
            <person name="Chao Y."/>
            <person name="Chu M."/>
            <person name="Cheng C."/>
            <person name="Hour A."/>
            <person name="Lee P."/>
            <person name="Lin S."/>
            <person name="Lin Y."/>
            <person name="Liou J."/>
            <person name="Liu S."/>
            <person name="Hsing Y."/>
            <person name="Raghuvanshi S."/>
            <person name="Mohanty A."/>
            <person name="Bharti A.K."/>
            <person name="Gaur A."/>
            <person name="Gupta V."/>
            <person name="Kumar D."/>
            <person name="Ravi V."/>
            <person name="Vij S."/>
            <person name="Kapur A."/>
            <person name="Khurana P."/>
            <person name="Khurana P."/>
            <person name="Khurana J.P."/>
            <person name="Tyagi A.K."/>
            <person name="Gaikwad K."/>
            <person name="Singh A."/>
            <person name="Dalal V."/>
            <person name="Srivastava S."/>
            <person name="Dixit A."/>
            <person name="Pal A.K."/>
            <person name="Ghazi I.A."/>
            <person name="Yadav M."/>
            <person name="Pandit A."/>
            <person name="Bhargava A."/>
            <person name="Sureshbabu K."/>
            <person name="Batra K."/>
            <person name="Sharma T.R."/>
            <person name="Mohapatra T."/>
            <person name="Singh N.K."/>
            <person name="Messing J."/>
            <person name="Nelson A.B."/>
            <person name="Fuks G."/>
            <person name="Kavchok S."/>
            <person name="Keizer G."/>
            <person name="Linton E."/>
            <person name="Llaca V."/>
            <person name="Song R."/>
            <person name="Tanyolac B."/>
            <person name="Young S."/>
            <person name="Ho-Il K."/>
            <person name="Hahn J.H."/>
            <person name="Sangsakoo G."/>
            <person name="Vanavichit A."/>
            <person name="de Mattos Luiz.A.T."/>
            <person name="Zimmer P.D."/>
            <person name="Malone G."/>
            <person name="Dellagostin O."/>
            <person name="de Oliveira A.C."/>
            <person name="Bevan M."/>
            <person name="Bancroft I."/>
            <person name="Minx P."/>
            <person name="Cordum H."/>
            <person name="Wilson R."/>
            <person name="Cheng Z."/>
            <person name="Jin W."/>
            <person name="Jiang J."/>
            <person name="Leong S.A."/>
            <person name="Iwama H."/>
            <person name="Gojobori T."/>
            <person name="Itoh T."/>
            <person name="Niimura Y."/>
            <person name="Fujii Y."/>
            <person name="Habara T."/>
            <person name="Sakai H."/>
            <person name="Sato Y."/>
            <person name="Wilson G."/>
            <person name="Kumar K."/>
            <person name="McCouch S."/>
            <person name="Juretic N."/>
            <person name="Hoen D."/>
            <person name="Wright S."/>
            <person name="Bruskiewich R."/>
            <person name="Bureau T."/>
            <person name="Miyao A."/>
            <person name="Hirochika H."/>
            <person name="Nishikawa T."/>
            <person name="Kadowaki K."/>
            <person name="Sugiura M."/>
            <person name="Burr B."/>
            <person name="Sasaki T."/>
        </authorList>
    </citation>
    <scope>NUCLEOTIDE SEQUENCE [LARGE SCALE GENOMIC DNA]</scope>
    <source>
        <strain evidence="3">cv. Nipponbare</strain>
    </source>
</reference>
<name>A0A0P0V1H1_ORYSJ</name>
<dbReference type="EMBL" id="AP014957">
    <property type="protein sequence ID" value="BAS71567.1"/>
    <property type="molecule type" value="Genomic_DNA"/>
</dbReference>
<evidence type="ECO:0000313" key="2">
    <source>
        <dbReference type="EMBL" id="BAS71567.1"/>
    </source>
</evidence>
<reference evidence="2 3" key="2">
    <citation type="journal article" date="2013" name="Plant Cell Physiol.">
        <title>Rice Annotation Project Database (RAP-DB): an integrative and interactive database for rice genomics.</title>
        <authorList>
            <person name="Sakai H."/>
            <person name="Lee S.S."/>
            <person name="Tanaka T."/>
            <person name="Numa H."/>
            <person name="Kim J."/>
            <person name="Kawahara Y."/>
            <person name="Wakimoto H."/>
            <person name="Yang C.C."/>
            <person name="Iwamoto M."/>
            <person name="Abe T."/>
            <person name="Yamada Y."/>
            <person name="Muto A."/>
            <person name="Inokuchi H."/>
            <person name="Ikemura T."/>
            <person name="Matsumoto T."/>
            <person name="Sasaki T."/>
            <person name="Itoh T."/>
        </authorList>
    </citation>
    <scope>NUCLEOTIDE SEQUENCE [LARGE SCALE GENOMIC DNA]</scope>
    <source>
        <strain evidence="3">cv. Nipponbare</strain>
    </source>
</reference>
<dbReference type="Gramene" id="Os01t0278050-00">
    <property type="protein sequence ID" value="Os01t0278050-00"/>
    <property type="gene ID" value="Os01g0278050"/>
</dbReference>
<accession>A0A0P0V1H1</accession>
<dbReference type="Proteomes" id="UP000059680">
    <property type="component" value="Chromosome 1"/>
</dbReference>
<proteinExistence type="predicted"/>
<keyword evidence="3" id="KW-1185">Reference proteome</keyword>